<evidence type="ECO:0000256" key="4">
    <source>
        <dbReference type="ARBA" id="ARBA00023125"/>
    </source>
</evidence>
<dbReference type="InterPro" id="IPR015424">
    <property type="entry name" value="PyrdxlP-dep_Trfase"/>
</dbReference>
<dbReference type="InterPro" id="IPR051446">
    <property type="entry name" value="HTH_trans_reg/aminotransferase"/>
</dbReference>
<dbReference type="SUPFAM" id="SSF46785">
    <property type="entry name" value="Winged helix' DNA-binding domain"/>
    <property type="match status" value="1"/>
</dbReference>
<keyword evidence="4" id="KW-0238">DNA-binding</keyword>
<dbReference type="GO" id="GO:0003700">
    <property type="term" value="F:DNA-binding transcription factor activity"/>
    <property type="evidence" value="ECO:0007669"/>
    <property type="project" value="InterPro"/>
</dbReference>
<dbReference type="PANTHER" id="PTHR46577:SF2">
    <property type="entry name" value="TRANSCRIPTIONAL REGULATORY PROTEIN"/>
    <property type="match status" value="1"/>
</dbReference>
<dbReference type="Gene3D" id="3.40.640.10">
    <property type="entry name" value="Type I PLP-dependent aspartate aminotransferase-like (Major domain)"/>
    <property type="match status" value="1"/>
</dbReference>
<gene>
    <name evidence="7" type="ORF">EV684_10813</name>
</gene>
<evidence type="ECO:0000256" key="3">
    <source>
        <dbReference type="ARBA" id="ARBA00023015"/>
    </source>
</evidence>
<dbReference type="RefSeq" id="WP_132647746.1">
    <property type="nucleotide sequence ID" value="NZ_CP181386.1"/>
</dbReference>
<dbReference type="InterPro" id="IPR036388">
    <property type="entry name" value="WH-like_DNA-bd_sf"/>
</dbReference>
<dbReference type="InterPro" id="IPR015421">
    <property type="entry name" value="PyrdxlP-dep_Trfase_major"/>
</dbReference>
<dbReference type="Proteomes" id="UP000295106">
    <property type="component" value="Unassembled WGS sequence"/>
</dbReference>
<dbReference type="InterPro" id="IPR000524">
    <property type="entry name" value="Tscrpt_reg_HTH_GntR"/>
</dbReference>
<keyword evidence="5" id="KW-0804">Transcription</keyword>
<evidence type="ECO:0000259" key="6">
    <source>
        <dbReference type="PROSITE" id="PS50949"/>
    </source>
</evidence>
<dbReference type="OrthoDB" id="9804020at2"/>
<dbReference type="GO" id="GO:0003677">
    <property type="term" value="F:DNA binding"/>
    <property type="evidence" value="ECO:0007669"/>
    <property type="project" value="UniProtKB-KW"/>
</dbReference>
<dbReference type="InterPro" id="IPR004839">
    <property type="entry name" value="Aminotransferase_I/II_large"/>
</dbReference>
<dbReference type="GeneID" id="99683760"/>
<dbReference type="Pfam" id="PF00155">
    <property type="entry name" value="Aminotran_1_2"/>
    <property type="match status" value="1"/>
</dbReference>
<proteinExistence type="inferred from homology"/>
<keyword evidence="3" id="KW-0805">Transcription regulation</keyword>
<feature type="domain" description="HTH gntR-type" evidence="6">
    <location>
        <begin position="2"/>
        <end position="70"/>
    </location>
</feature>
<reference evidence="7 8" key="1">
    <citation type="submission" date="2019-03" db="EMBL/GenBank/DDBJ databases">
        <title>Genomic Encyclopedia of Type Strains, Phase IV (KMG-IV): sequencing the most valuable type-strain genomes for metagenomic binning, comparative biology and taxonomic classification.</title>
        <authorList>
            <person name="Goeker M."/>
        </authorList>
    </citation>
    <scope>NUCLEOTIDE SEQUENCE [LARGE SCALE GENOMIC DNA]</scope>
    <source>
        <strain evidence="7 8">DSM 1709</strain>
    </source>
</reference>
<evidence type="ECO:0000256" key="2">
    <source>
        <dbReference type="ARBA" id="ARBA00022898"/>
    </source>
</evidence>
<dbReference type="Gene3D" id="3.90.1150.10">
    <property type="entry name" value="Aspartate Aminotransferase, domain 1"/>
    <property type="match status" value="1"/>
</dbReference>
<dbReference type="InterPro" id="IPR015422">
    <property type="entry name" value="PyrdxlP-dep_Trfase_small"/>
</dbReference>
<accession>A0A4R2MBC5</accession>
<dbReference type="Pfam" id="PF00392">
    <property type="entry name" value="GntR"/>
    <property type="match status" value="1"/>
</dbReference>
<organism evidence="7 8">
    <name type="scientific">Rubrivivax gelatinosus</name>
    <name type="common">Rhodocyclus gelatinosus</name>
    <name type="synonym">Rhodopseudomonas gelatinosa</name>
    <dbReference type="NCBI Taxonomy" id="28068"/>
    <lineage>
        <taxon>Bacteria</taxon>
        <taxon>Pseudomonadati</taxon>
        <taxon>Pseudomonadota</taxon>
        <taxon>Betaproteobacteria</taxon>
        <taxon>Burkholderiales</taxon>
        <taxon>Sphaerotilaceae</taxon>
        <taxon>Rubrivivax</taxon>
    </lineage>
</organism>
<keyword evidence="2" id="KW-0663">Pyridoxal phosphate</keyword>
<protein>
    <submittedName>
        <fullName evidence="7">GntR family transcriptional regulator</fullName>
    </submittedName>
</protein>
<evidence type="ECO:0000313" key="8">
    <source>
        <dbReference type="Proteomes" id="UP000295106"/>
    </source>
</evidence>
<dbReference type="CDD" id="cd07377">
    <property type="entry name" value="WHTH_GntR"/>
    <property type="match status" value="1"/>
</dbReference>
<dbReference type="EMBL" id="SLXD01000008">
    <property type="protein sequence ID" value="TCP01674.1"/>
    <property type="molecule type" value="Genomic_DNA"/>
</dbReference>
<name>A0A4R2MBC5_RUBGE</name>
<evidence type="ECO:0000256" key="1">
    <source>
        <dbReference type="ARBA" id="ARBA00005384"/>
    </source>
</evidence>
<dbReference type="CDD" id="cd00609">
    <property type="entry name" value="AAT_like"/>
    <property type="match status" value="1"/>
</dbReference>
<dbReference type="GO" id="GO:0030170">
    <property type="term" value="F:pyridoxal phosphate binding"/>
    <property type="evidence" value="ECO:0007669"/>
    <property type="project" value="InterPro"/>
</dbReference>
<dbReference type="Gene3D" id="1.10.10.10">
    <property type="entry name" value="Winged helix-like DNA-binding domain superfamily/Winged helix DNA-binding domain"/>
    <property type="match status" value="1"/>
</dbReference>
<dbReference type="PROSITE" id="PS50949">
    <property type="entry name" value="HTH_GNTR"/>
    <property type="match status" value="1"/>
</dbReference>
<dbReference type="SMART" id="SM00345">
    <property type="entry name" value="HTH_GNTR"/>
    <property type="match status" value="1"/>
</dbReference>
<sequence>MSTLYHRIAEHYRGAIQAGALRSGDRFPSVRELMRRHEVSLSTALQACRRLEDDGLLEARARSGYFVRHPRRAALPPASEAAPRAIDAAAYVGISEHISGILARGQRHAVELNLALAVAPPAMYPAEALARAMQRRLRLAPQVLTTMTRRHGHPLLRAALARRALERGVAAAPEQIVVTQGCTEAMNLALRAVTQPGDTVAVESPTFYGLLQIVEALGLRAIELPTSPKTGLSLEALAFALDQGTAIRAVVVQPTLHNPLGCTMPDERKAELVALCAARGVALIEDDIYGEMTAQPARPLKAWDQDGGVIHCNSLNKLLAPGLRLGWMLAGRWQARVEMLKYTQSRFPEELPQSVVAEYVDSPAYDRHRRRLAEQLRVHRDAYADLVAAHFPPGTRVTLPDGGLLLWLQLPDGASGDALFAAALERGIKIAPGSMFSTGARFDGYVRLGVGRPPDEQLAAALRTLGTLV</sequence>
<dbReference type="PANTHER" id="PTHR46577">
    <property type="entry name" value="HTH-TYPE TRANSCRIPTIONAL REGULATORY PROTEIN GABR"/>
    <property type="match status" value="1"/>
</dbReference>
<comment type="caution">
    <text evidence="7">The sequence shown here is derived from an EMBL/GenBank/DDBJ whole genome shotgun (WGS) entry which is preliminary data.</text>
</comment>
<evidence type="ECO:0000256" key="5">
    <source>
        <dbReference type="ARBA" id="ARBA00023163"/>
    </source>
</evidence>
<dbReference type="InterPro" id="IPR036390">
    <property type="entry name" value="WH_DNA-bd_sf"/>
</dbReference>
<dbReference type="SUPFAM" id="SSF53383">
    <property type="entry name" value="PLP-dependent transferases"/>
    <property type="match status" value="1"/>
</dbReference>
<evidence type="ECO:0000313" key="7">
    <source>
        <dbReference type="EMBL" id="TCP01674.1"/>
    </source>
</evidence>
<dbReference type="AlphaFoldDB" id="A0A4R2MBC5"/>
<comment type="similarity">
    <text evidence="1">In the C-terminal section; belongs to the class-I pyridoxal-phosphate-dependent aminotransferase family.</text>
</comment>